<dbReference type="Proteomes" id="UP000001175">
    <property type="component" value="Chromosome"/>
</dbReference>
<reference evidence="6 7" key="1">
    <citation type="journal article" date="2007" name="Photosyn. Res.">
        <title>Complete nucleotide sequence of the freshwater unicellular cyanobacterium Synechococcus elongatus PCC 6301 chromosome: gene content and organization.</title>
        <authorList>
            <person name="Sugita C."/>
            <person name="Ogata K."/>
            <person name="Shikata M."/>
            <person name="Jikuya H."/>
            <person name="Takano J."/>
            <person name="Furumichi M."/>
            <person name="Kanehisa M."/>
            <person name="Omata T."/>
            <person name="Sugiura M."/>
            <person name="Sugita M."/>
        </authorList>
    </citation>
    <scope>NUCLEOTIDE SEQUENCE [LARGE SCALE GENOMIC DNA]</scope>
    <source>
        <strain evidence="7">ATCC 27144 / PCC 6301 / SAUG 1402/1</strain>
    </source>
</reference>
<name>A0A0H3K444_SYNP6</name>
<dbReference type="GO" id="GO:0006508">
    <property type="term" value="P:proteolysis"/>
    <property type="evidence" value="ECO:0007669"/>
    <property type="project" value="UniProtKB-KW"/>
</dbReference>
<comment type="similarity">
    <text evidence="1">Belongs to the peptidase C40 family.</text>
</comment>
<dbReference type="Gene3D" id="3.90.1720.10">
    <property type="entry name" value="endopeptidase domain like (from Nostoc punctiforme)"/>
    <property type="match status" value="1"/>
</dbReference>
<dbReference type="EMBL" id="AP008231">
    <property type="protein sequence ID" value="BAD78904.1"/>
    <property type="molecule type" value="Genomic_DNA"/>
</dbReference>
<dbReference type="InterPro" id="IPR041382">
    <property type="entry name" value="SH3_16"/>
</dbReference>
<organism evidence="6 7">
    <name type="scientific">Synechococcus sp. (strain ATCC 27144 / PCC 6301 / SAUG 1402/1)</name>
    <name type="common">Anacystis nidulans</name>
    <dbReference type="NCBI Taxonomy" id="269084"/>
    <lineage>
        <taxon>Bacteria</taxon>
        <taxon>Bacillati</taxon>
        <taxon>Cyanobacteriota</taxon>
        <taxon>Cyanophyceae</taxon>
        <taxon>Synechococcales</taxon>
        <taxon>Synechococcaceae</taxon>
        <taxon>Synechococcus</taxon>
    </lineage>
</organism>
<evidence type="ECO:0000256" key="3">
    <source>
        <dbReference type="ARBA" id="ARBA00022801"/>
    </source>
</evidence>
<dbReference type="Gene3D" id="2.30.30.40">
    <property type="entry name" value="SH3 Domains"/>
    <property type="match status" value="1"/>
</dbReference>
<evidence type="ECO:0000313" key="7">
    <source>
        <dbReference type="Proteomes" id="UP000001175"/>
    </source>
</evidence>
<dbReference type="PROSITE" id="PS51935">
    <property type="entry name" value="NLPC_P60"/>
    <property type="match status" value="1"/>
</dbReference>
<feature type="domain" description="NlpC/P60" evidence="5">
    <location>
        <begin position="92"/>
        <end position="230"/>
    </location>
</feature>
<dbReference type="AlphaFoldDB" id="A0A0H3K444"/>
<gene>
    <name evidence="6" type="ordered locus">syc0714_d</name>
</gene>
<evidence type="ECO:0000256" key="4">
    <source>
        <dbReference type="ARBA" id="ARBA00022807"/>
    </source>
</evidence>
<dbReference type="InterPro" id="IPR000064">
    <property type="entry name" value="NLP_P60_dom"/>
</dbReference>
<protein>
    <recommendedName>
        <fullName evidence="5">NlpC/P60 domain-containing protein</fullName>
    </recommendedName>
</protein>
<accession>A0A0H3K444</accession>
<evidence type="ECO:0000256" key="1">
    <source>
        <dbReference type="ARBA" id="ARBA00007074"/>
    </source>
</evidence>
<keyword evidence="4" id="KW-0788">Thiol protease</keyword>
<evidence type="ECO:0000256" key="2">
    <source>
        <dbReference type="ARBA" id="ARBA00022670"/>
    </source>
</evidence>
<sequence length="245" mass="27454">MANLPPRSLESTELPAPTHWQITTDLNLFDSPACDRLATQAAAGRRLQILEQQDQAWLVRLAEDDYPGWISANDRQHLQPASLIYQPKQHDRATIEAVIPDAIAFAQAAAAQPNVYLWGGCLGPNYDCSGLVQTAFAAQGIWLPRDAWQQEQFCESLPSWKAAELGDLIFFGRPDRCTHVAIYLGDRAYLHSSGREIGRNGIGIDWLDPTADPVSDRYWQQLRGAGRIMRSYQTGCDRFSEWLPS</sequence>
<dbReference type="SUPFAM" id="SSF82057">
    <property type="entry name" value="Prokaryotic SH3-related domain"/>
    <property type="match status" value="1"/>
</dbReference>
<dbReference type="Pfam" id="PF18348">
    <property type="entry name" value="SH3_16"/>
    <property type="match status" value="1"/>
</dbReference>
<dbReference type="SUPFAM" id="SSF54001">
    <property type="entry name" value="Cysteine proteinases"/>
    <property type="match status" value="1"/>
</dbReference>
<proteinExistence type="inferred from homology"/>
<dbReference type="KEGG" id="syc:syc0714_d"/>
<keyword evidence="2" id="KW-0645">Protease</keyword>
<dbReference type="PANTHER" id="PTHR47053">
    <property type="entry name" value="MUREIN DD-ENDOPEPTIDASE MEPH-RELATED"/>
    <property type="match status" value="1"/>
</dbReference>
<dbReference type="InterPro" id="IPR038765">
    <property type="entry name" value="Papain-like_cys_pep_sf"/>
</dbReference>
<dbReference type="Pfam" id="PF00877">
    <property type="entry name" value="NLPC_P60"/>
    <property type="match status" value="1"/>
</dbReference>
<evidence type="ECO:0000313" key="6">
    <source>
        <dbReference type="EMBL" id="BAD78904.1"/>
    </source>
</evidence>
<keyword evidence="3" id="KW-0378">Hydrolase</keyword>
<evidence type="ECO:0000259" key="5">
    <source>
        <dbReference type="PROSITE" id="PS51935"/>
    </source>
</evidence>
<dbReference type="GO" id="GO:0008234">
    <property type="term" value="F:cysteine-type peptidase activity"/>
    <property type="evidence" value="ECO:0007669"/>
    <property type="project" value="UniProtKB-KW"/>
</dbReference>
<dbReference type="InterPro" id="IPR051202">
    <property type="entry name" value="Peptidase_C40"/>
</dbReference>
<dbReference type="PANTHER" id="PTHR47053:SF1">
    <property type="entry name" value="MUREIN DD-ENDOPEPTIDASE MEPH-RELATED"/>
    <property type="match status" value="1"/>
</dbReference>
<dbReference type="eggNOG" id="COG0791">
    <property type="taxonomic scope" value="Bacteria"/>
</dbReference>